<dbReference type="SUPFAM" id="SSF54427">
    <property type="entry name" value="NTF2-like"/>
    <property type="match status" value="1"/>
</dbReference>
<evidence type="ECO:0000259" key="2">
    <source>
        <dbReference type="Pfam" id="PF12680"/>
    </source>
</evidence>
<dbReference type="Pfam" id="PF12680">
    <property type="entry name" value="SnoaL_2"/>
    <property type="match status" value="1"/>
</dbReference>
<dbReference type="RefSeq" id="WP_377483298.1">
    <property type="nucleotide sequence ID" value="NZ_JBHUOX010000005.1"/>
</dbReference>
<feature type="signal peptide" evidence="1">
    <location>
        <begin position="1"/>
        <end position="21"/>
    </location>
</feature>
<evidence type="ECO:0000256" key="1">
    <source>
        <dbReference type="SAM" id="SignalP"/>
    </source>
</evidence>
<evidence type="ECO:0000313" key="4">
    <source>
        <dbReference type="Proteomes" id="UP001597641"/>
    </source>
</evidence>
<feature type="domain" description="SnoaL-like" evidence="2">
    <location>
        <begin position="39"/>
        <end position="133"/>
    </location>
</feature>
<proteinExistence type="predicted"/>
<name>A0ABW6BRA6_9BACT</name>
<sequence length="142" mass="16262">MYIKPFLIFILLAVTSFSAQAQAKQDEASVLAPVKLQLKGYNNRDIDTFAKAFSDTVKVYRQPGVLSYQGREELRKRYGQMFANTPELHCEVVNRIIAGNVVIDHEKVRRSKDQPRFDAIAVYRVKDNQIVEVTFISPDKPQ</sequence>
<comment type="caution">
    <text evidence="3">The sequence shown here is derived from an EMBL/GenBank/DDBJ whole genome shotgun (WGS) entry which is preliminary data.</text>
</comment>
<accession>A0ABW6BRA6</accession>
<dbReference type="Gene3D" id="3.10.450.50">
    <property type="match status" value="1"/>
</dbReference>
<evidence type="ECO:0000313" key="3">
    <source>
        <dbReference type="EMBL" id="MFD3000360.1"/>
    </source>
</evidence>
<feature type="chain" id="PRO_5045301143" evidence="1">
    <location>
        <begin position="22"/>
        <end position="142"/>
    </location>
</feature>
<keyword evidence="1" id="KW-0732">Signal</keyword>
<dbReference type="Proteomes" id="UP001597641">
    <property type="component" value="Unassembled WGS sequence"/>
</dbReference>
<dbReference type="EMBL" id="JBHUOX010000005">
    <property type="protein sequence ID" value="MFD3000360.1"/>
    <property type="molecule type" value="Genomic_DNA"/>
</dbReference>
<dbReference type="InterPro" id="IPR037401">
    <property type="entry name" value="SnoaL-like"/>
</dbReference>
<gene>
    <name evidence="3" type="ORF">ACFS7Z_08315</name>
</gene>
<protein>
    <submittedName>
        <fullName evidence="3">Nuclear transport factor 2 family protein</fullName>
    </submittedName>
</protein>
<keyword evidence="4" id="KW-1185">Reference proteome</keyword>
<reference evidence="4" key="1">
    <citation type="journal article" date="2019" name="Int. J. Syst. Evol. Microbiol.">
        <title>The Global Catalogue of Microorganisms (GCM) 10K type strain sequencing project: providing services to taxonomists for standard genome sequencing and annotation.</title>
        <authorList>
            <consortium name="The Broad Institute Genomics Platform"/>
            <consortium name="The Broad Institute Genome Sequencing Center for Infectious Disease"/>
            <person name="Wu L."/>
            <person name="Ma J."/>
        </authorList>
    </citation>
    <scope>NUCLEOTIDE SEQUENCE [LARGE SCALE GENOMIC DNA]</scope>
    <source>
        <strain evidence="4">KCTC 23984</strain>
    </source>
</reference>
<organism evidence="3 4">
    <name type="scientific">Pontibacter toksunensis</name>
    <dbReference type="NCBI Taxonomy" id="1332631"/>
    <lineage>
        <taxon>Bacteria</taxon>
        <taxon>Pseudomonadati</taxon>
        <taxon>Bacteroidota</taxon>
        <taxon>Cytophagia</taxon>
        <taxon>Cytophagales</taxon>
        <taxon>Hymenobacteraceae</taxon>
        <taxon>Pontibacter</taxon>
    </lineage>
</organism>
<dbReference type="InterPro" id="IPR032710">
    <property type="entry name" value="NTF2-like_dom_sf"/>
</dbReference>